<evidence type="ECO:0000313" key="3">
    <source>
        <dbReference type="Proteomes" id="UP000077248"/>
    </source>
</evidence>
<dbReference type="KEGG" id="aalt:CC77DRAFT_408983"/>
<dbReference type="GeneID" id="29117199"/>
<evidence type="ECO:0000259" key="1">
    <source>
        <dbReference type="Pfam" id="PF06985"/>
    </source>
</evidence>
<evidence type="ECO:0000313" key="2">
    <source>
        <dbReference type="EMBL" id="OAG15978.1"/>
    </source>
</evidence>
<dbReference type="OMA" id="ACAYERI"/>
<name>A0A177D933_ALTAL</name>
<dbReference type="PANTHER" id="PTHR33112">
    <property type="entry name" value="DOMAIN PROTEIN, PUTATIVE-RELATED"/>
    <property type="match status" value="1"/>
</dbReference>
<organism evidence="2 3">
    <name type="scientific">Alternaria alternata</name>
    <name type="common">Alternaria rot fungus</name>
    <name type="synonym">Torula alternata</name>
    <dbReference type="NCBI Taxonomy" id="5599"/>
    <lineage>
        <taxon>Eukaryota</taxon>
        <taxon>Fungi</taxon>
        <taxon>Dikarya</taxon>
        <taxon>Ascomycota</taxon>
        <taxon>Pezizomycotina</taxon>
        <taxon>Dothideomycetes</taxon>
        <taxon>Pleosporomycetidae</taxon>
        <taxon>Pleosporales</taxon>
        <taxon>Pleosporineae</taxon>
        <taxon>Pleosporaceae</taxon>
        <taxon>Alternaria</taxon>
        <taxon>Alternaria sect. Alternaria</taxon>
        <taxon>Alternaria alternata complex</taxon>
    </lineage>
</organism>
<dbReference type="VEuPathDB" id="FungiDB:CC77DRAFT_408983"/>
<dbReference type="Proteomes" id="UP000077248">
    <property type="component" value="Unassembled WGS sequence"/>
</dbReference>
<dbReference type="STRING" id="5599.A0A177D933"/>
<dbReference type="EMBL" id="KV441491">
    <property type="protein sequence ID" value="OAG15978.1"/>
    <property type="molecule type" value="Genomic_DNA"/>
</dbReference>
<gene>
    <name evidence="2" type="ORF">CC77DRAFT_408983</name>
</gene>
<dbReference type="RefSeq" id="XP_018381399.1">
    <property type="nucleotide sequence ID" value="XM_018531605.1"/>
</dbReference>
<dbReference type="PANTHER" id="PTHR33112:SF16">
    <property type="entry name" value="HETEROKARYON INCOMPATIBILITY DOMAIN-CONTAINING PROTEIN"/>
    <property type="match status" value="1"/>
</dbReference>
<reference evidence="2 3" key="1">
    <citation type="submission" date="2016-05" db="EMBL/GenBank/DDBJ databases">
        <title>Comparative analysis of secretome profiles of manganese(II)-oxidizing ascomycete fungi.</title>
        <authorList>
            <consortium name="DOE Joint Genome Institute"/>
            <person name="Zeiner C.A."/>
            <person name="Purvine S.O."/>
            <person name="Zink E.M."/>
            <person name="Wu S."/>
            <person name="Pasa-Tolic L."/>
            <person name="Chaput D.L."/>
            <person name="Haridas S."/>
            <person name="Grigoriev I.V."/>
            <person name="Santelli C.M."/>
            <person name="Hansel C.M."/>
        </authorList>
    </citation>
    <scope>NUCLEOTIDE SEQUENCE [LARGE SCALE GENOMIC DNA]</scope>
    <source>
        <strain evidence="2 3">SRC1lrK2f</strain>
    </source>
</reference>
<keyword evidence="3" id="KW-1185">Reference proteome</keyword>
<dbReference type="AlphaFoldDB" id="A0A177D933"/>
<feature type="domain" description="Heterokaryon incompatibility" evidence="1">
    <location>
        <begin position="213"/>
        <end position="360"/>
    </location>
</feature>
<dbReference type="InterPro" id="IPR010730">
    <property type="entry name" value="HET"/>
</dbReference>
<sequence>MTDILAWKPPSWWAPDGITKALSKPDLRTFASGLLHGDRFRRIRSAYAKAERCRVCCNNAWPDTSGARVLVGSLLSSAGKGCAGCLTLCGIVNRCALISKNSNQPFELSLDKWVSCRVERSRLVLECYPTASWEVFAPENLENPWRIPHLPHEVIANSGSDQAVERASSWLQDCEDNHELCRSANSSLPTRVISIQGPKTIKLYETDGEFEPYVCLSHCWGPDKITTTERATLSAHKQSIPWQKLPQTFHDAISFAFRLGYKYVWIDSLCIVQDSKEDWRSEGSKMAQIYSGADFTIAATASSRPSEGCFRQTTNRPISIYSYPDMNGSMLDVCVRSSINHYAWRYGEYPLLRRGWTLQECLLSRRILHFTAEEMFWACRTVNKCECSFWWDAMTLPFKNLRSPKYLTTIHSSDEMQCTVLWHHIVSEYSSSSLTYKGDCFPALQGISKQMHQLKRSAYVAGLWENSIMYDLLWYSDYKDRTCRPEEWRAPSWSWASVVGRVTWPNWISICTPLSTYVAKDISFAGVDEFGELRSAEITLRGRCLLEAVEGTYQYNTQLCANIEYPDHRAWRRCPRKVYLDCELGDSGNEMPGSVLDIPIQRVKTLLMSVYQMGLKKKYLYTALILRPSNMTACAYERIGLVEFETQKGYEVFDLPLGNEETLHIV</sequence>
<dbReference type="Pfam" id="PF06985">
    <property type="entry name" value="HET"/>
    <property type="match status" value="1"/>
</dbReference>
<accession>A0A177D933</accession>
<proteinExistence type="predicted"/>
<protein>
    <submittedName>
        <fullName evidence="2">HET-domain-containing protein</fullName>
    </submittedName>
</protein>